<protein>
    <submittedName>
        <fullName evidence="1">Uncharacterized protein</fullName>
    </submittedName>
</protein>
<dbReference type="AlphaFoldDB" id="A0A0A8X425"/>
<dbReference type="OrthoDB" id="2969164at2"/>
<dbReference type="Proteomes" id="UP000031014">
    <property type="component" value="Unassembled WGS sequence"/>
</dbReference>
<dbReference type="RefSeq" id="WP_041964764.1">
    <property type="nucleotide sequence ID" value="NZ_BASE01000019.1"/>
</dbReference>
<proteinExistence type="predicted"/>
<dbReference type="STRING" id="1321606.SAMD00020551_1001"/>
<sequence>MLHESHKTKELKVNDVNLSFSEIYRKPYFPHEHEESIKKANLLLLPFEGMRGFEKPVFPEETMSFYNYIREYENNELIPDICISDQDYHELELHADLITLPLLLLDKVVLPIAIGLITHYLTQKQVARKRDLKVKVNVTVVDGDKSKSLSYEGDVDQFEETVKAASDNLFNS</sequence>
<evidence type="ECO:0000313" key="2">
    <source>
        <dbReference type="Proteomes" id="UP000031014"/>
    </source>
</evidence>
<accession>A0A0A8X425</accession>
<name>A0A0A8X425_MESS1</name>
<comment type="caution">
    <text evidence="1">The sequence shown here is derived from an EMBL/GenBank/DDBJ whole genome shotgun (WGS) entry which is preliminary data.</text>
</comment>
<organism evidence="1 2">
    <name type="scientific">Mesobacillus selenatarsenatis (strain DSM 18680 / JCM 14380 / FERM P-15431 / SF-1)</name>
    <dbReference type="NCBI Taxonomy" id="1321606"/>
    <lineage>
        <taxon>Bacteria</taxon>
        <taxon>Bacillati</taxon>
        <taxon>Bacillota</taxon>
        <taxon>Bacilli</taxon>
        <taxon>Bacillales</taxon>
        <taxon>Bacillaceae</taxon>
        <taxon>Mesobacillus</taxon>
    </lineage>
</organism>
<keyword evidence="2" id="KW-1185">Reference proteome</keyword>
<gene>
    <name evidence="1" type="ORF">SAMD00020551_1001</name>
</gene>
<evidence type="ECO:0000313" key="1">
    <source>
        <dbReference type="EMBL" id="GAM12866.1"/>
    </source>
</evidence>
<dbReference type="EMBL" id="BASE01000019">
    <property type="protein sequence ID" value="GAM12866.1"/>
    <property type="molecule type" value="Genomic_DNA"/>
</dbReference>
<reference evidence="1 2" key="1">
    <citation type="submission" date="2013-06" db="EMBL/GenBank/DDBJ databases">
        <title>Whole genome shotgun sequence of Bacillus selenatarsenatis SF-1.</title>
        <authorList>
            <person name="Kuroda M."/>
            <person name="Sei K."/>
            <person name="Yamashita M."/>
            <person name="Ike M."/>
        </authorList>
    </citation>
    <scope>NUCLEOTIDE SEQUENCE [LARGE SCALE GENOMIC DNA]</scope>
    <source>
        <strain evidence="1 2">SF-1</strain>
    </source>
</reference>